<dbReference type="GO" id="GO:0003677">
    <property type="term" value="F:DNA binding"/>
    <property type="evidence" value="ECO:0007669"/>
    <property type="project" value="UniProtKB-KW"/>
</dbReference>
<name>A0A9J7HTH0_BRAFL</name>
<dbReference type="KEGG" id="bfo:118408826"/>
<dbReference type="Proteomes" id="UP000001554">
    <property type="component" value="Unplaced"/>
</dbReference>
<proteinExistence type="inferred from homology"/>
<comment type="similarity">
    <text evidence="1">Belongs to the helicase family. RecQ subfamily.</text>
</comment>
<evidence type="ECO:0000313" key="6">
    <source>
        <dbReference type="RefSeq" id="XP_035665574.1"/>
    </source>
</evidence>
<reference evidence="6" key="1">
    <citation type="submission" date="2025-08" db="UniProtKB">
        <authorList>
            <consortium name="RefSeq"/>
        </authorList>
    </citation>
    <scope>IDENTIFICATION</scope>
    <source>
        <strain evidence="6">S238N-H82</strain>
        <tissue evidence="6">Testes</tissue>
    </source>
</reference>
<keyword evidence="4" id="KW-0539">Nucleus</keyword>
<dbReference type="SUPFAM" id="SSF52540">
    <property type="entry name" value="P-loop containing nucleoside triphosphate hydrolases"/>
    <property type="match status" value="1"/>
</dbReference>
<evidence type="ECO:0000256" key="2">
    <source>
        <dbReference type="ARBA" id="ARBA00023125"/>
    </source>
</evidence>
<keyword evidence="2" id="KW-0238">DNA-binding</keyword>
<evidence type="ECO:0000256" key="1">
    <source>
        <dbReference type="ARBA" id="ARBA00005446"/>
    </source>
</evidence>
<dbReference type="GeneID" id="118408826"/>
<gene>
    <name evidence="6" type="primary">LOC118408826</name>
</gene>
<dbReference type="GO" id="GO:0016853">
    <property type="term" value="F:isomerase activity"/>
    <property type="evidence" value="ECO:0007669"/>
    <property type="project" value="UniProtKB-KW"/>
</dbReference>
<evidence type="ECO:0000256" key="4">
    <source>
        <dbReference type="ARBA" id="ARBA00023242"/>
    </source>
</evidence>
<keyword evidence="3" id="KW-0413">Isomerase</keyword>
<protein>
    <submittedName>
        <fullName evidence="6">ATP-dependent DNA helicase Q-like 3</fullName>
    </submittedName>
</protein>
<dbReference type="InterPro" id="IPR027417">
    <property type="entry name" value="P-loop_NTPase"/>
</dbReference>
<dbReference type="PANTHER" id="PTHR13710">
    <property type="entry name" value="DNA HELICASE RECQ FAMILY MEMBER"/>
    <property type="match status" value="1"/>
</dbReference>
<dbReference type="PANTHER" id="PTHR13710:SF153">
    <property type="entry name" value="RECQ-LIKE DNA HELICASE BLM"/>
    <property type="match status" value="1"/>
</dbReference>
<sequence>MALTASATPEAVTAIIDSLSMKNVLQIKGDLDRSNIFLVSKKKNTLQKDFLGLTQALQRATIDDFEKHLVYVPIKNQVMEVWRMLRRHASPALRDAISYFHSSMSSSMKGKVLAAYKAGTIKVLVATVAFGMVGEPSAICLYK</sequence>
<evidence type="ECO:0000313" key="5">
    <source>
        <dbReference type="Proteomes" id="UP000001554"/>
    </source>
</evidence>
<evidence type="ECO:0000256" key="3">
    <source>
        <dbReference type="ARBA" id="ARBA00023235"/>
    </source>
</evidence>
<dbReference type="Gene3D" id="3.40.50.300">
    <property type="entry name" value="P-loop containing nucleotide triphosphate hydrolases"/>
    <property type="match status" value="1"/>
</dbReference>
<keyword evidence="5" id="KW-1185">Reference proteome</keyword>
<dbReference type="OMA" id="PSAICLY"/>
<dbReference type="AlphaFoldDB" id="A0A9J7HTH0"/>
<dbReference type="RefSeq" id="XP_035665574.1">
    <property type="nucleotide sequence ID" value="XM_035809681.1"/>
</dbReference>
<organism evidence="5 6">
    <name type="scientific">Branchiostoma floridae</name>
    <name type="common">Florida lancelet</name>
    <name type="synonym">Amphioxus</name>
    <dbReference type="NCBI Taxonomy" id="7739"/>
    <lineage>
        <taxon>Eukaryota</taxon>
        <taxon>Metazoa</taxon>
        <taxon>Chordata</taxon>
        <taxon>Cephalochordata</taxon>
        <taxon>Leptocardii</taxon>
        <taxon>Amphioxiformes</taxon>
        <taxon>Branchiostomatidae</taxon>
        <taxon>Branchiostoma</taxon>
    </lineage>
</organism>
<accession>A0A9J7HTH0</accession>